<organism evidence="1 2">
    <name type="scientific">Heyndrickxia coagulans</name>
    <name type="common">Weizmannia coagulans</name>
    <dbReference type="NCBI Taxonomy" id="1398"/>
    <lineage>
        <taxon>Bacteria</taxon>
        <taxon>Bacillati</taxon>
        <taxon>Bacillota</taxon>
        <taxon>Bacilli</taxon>
        <taxon>Bacillales</taxon>
        <taxon>Bacillaceae</taxon>
        <taxon>Heyndrickxia</taxon>
    </lineage>
</organism>
<comment type="caution">
    <text evidence="1">The sequence shown here is derived from an EMBL/GenBank/DDBJ whole genome shotgun (WGS) entry which is preliminary data.</text>
</comment>
<dbReference type="Proteomes" id="UP000075288">
    <property type="component" value="Unassembled WGS sequence"/>
</dbReference>
<protein>
    <submittedName>
        <fullName evidence="1">Uncharacterized protein</fullName>
    </submittedName>
</protein>
<reference evidence="1 2" key="1">
    <citation type="submission" date="2016-01" db="EMBL/GenBank/DDBJ databases">
        <title>Genome Sequences of Twelve Sporeforming Bacillus Species Isolated from Foods.</title>
        <authorList>
            <person name="Berendsen E.M."/>
            <person name="Wells-Bennik M.H."/>
            <person name="Krawcyk A.O."/>
            <person name="De Jong A."/>
            <person name="Holsappel S."/>
            <person name="Eijlander R.T."/>
            <person name="Kuipers O.P."/>
        </authorList>
    </citation>
    <scope>NUCLEOTIDE SEQUENCE [LARGE SCALE GENOMIC DNA]</scope>
    <source>
        <strain evidence="1 2">B4098</strain>
    </source>
</reference>
<proteinExistence type="predicted"/>
<gene>
    <name evidence="1" type="ORF">B4098_0865</name>
</gene>
<accession>A0A150K5A0</accession>
<evidence type="ECO:0000313" key="2">
    <source>
        <dbReference type="Proteomes" id="UP000075288"/>
    </source>
</evidence>
<evidence type="ECO:0000313" key="1">
    <source>
        <dbReference type="EMBL" id="KYC64636.1"/>
    </source>
</evidence>
<dbReference type="EMBL" id="LQYG01000025">
    <property type="protein sequence ID" value="KYC64636.1"/>
    <property type="molecule type" value="Genomic_DNA"/>
</dbReference>
<name>A0A150K5A0_HEYCO</name>
<dbReference type="AlphaFoldDB" id="A0A150K5A0"/>
<sequence>MFHGKHSNENCATVHVEQVFLNKYHLPASPKMLDPVFLL</sequence>
<dbReference type="PATRIC" id="fig|1398.26.peg.2015"/>